<dbReference type="GeneID" id="30015781"/>
<proteinExistence type="predicted"/>
<evidence type="ECO:0000313" key="2">
    <source>
        <dbReference type="EMBL" id="OAP54079.1"/>
    </source>
</evidence>
<name>A0A178Z2Q2_9EURO</name>
<evidence type="ECO:0000313" key="3">
    <source>
        <dbReference type="Proteomes" id="UP000078343"/>
    </source>
</evidence>
<dbReference type="AlphaFoldDB" id="A0A178Z2Q2"/>
<dbReference type="STRING" id="1367422.A0A178Z2Q2"/>
<feature type="compositionally biased region" description="Low complexity" evidence="1">
    <location>
        <begin position="85"/>
        <end position="102"/>
    </location>
</feature>
<evidence type="ECO:0000256" key="1">
    <source>
        <dbReference type="SAM" id="MobiDB-lite"/>
    </source>
</evidence>
<dbReference type="PROSITE" id="PS51257">
    <property type="entry name" value="PROKAR_LIPOPROTEIN"/>
    <property type="match status" value="1"/>
</dbReference>
<gene>
    <name evidence="2" type="ORF">AYL99_11613</name>
</gene>
<feature type="region of interest" description="Disordered" evidence="1">
    <location>
        <begin position="84"/>
        <end position="127"/>
    </location>
</feature>
<accession>A0A178Z2Q2</accession>
<dbReference type="OrthoDB" id="540004at2759"/>
<dbReference type="RefSeq" id="XP_018687446.1">
    <property type="nucleotide sequence ID" value="XM_018843119.1"/>
</dbReference>
<dbReference type="Proteomes" id="UP000078343">
    <property type="component" value="Unassembled WGS sequence"/>
</dbReference>
<reference evidence="2 3" key="1">
    <citation type="submission" date="2016-04" db="EMBL/GenBank/DDBJ databases">
        <title>Draft genome of Fonsecaea erecta CBS 125763.</title>
        <authorList>
            <person name="Weiss V.A."/>
            <person name="Vicente V.A."/>
            <person name="Raittz R.T."/>
            <person name="Moreno L.F."/>
            <person name="De Souza E.M."/>
            <person name="Pedrosa F.O."/>
            <person name="Steffens M.B."/>
            <person name="Faoro H."/>
            <person name="Tadra-Sfeir M.Z."/>
            <person name="Najafzadeh M.J."/>
            <person name="Felipe M.S."/>
            <person name="Teixeira M."/>
            <person name="Sun J."/>
            <person name="Xi L."/>
            <person name="Gomes R."/>
            <person name="De Azevedo C.M."/>
            <person name="Salgado C.G."/>
            <person name="Da Silva M.B."/>
            <person name="Nascimento M.F."/>
            <person name="Queiroz-Telles F."/>
            <person name="Attili D.S."/>
            <person name="Gorbushina A."/>
        </authorList>
    </citation>
    <scope>NUCLEOTIDE SEQUENCE [LARGE SCALE GENOMIC DNA]</scope>
    <source>
        <strain evidence="2 3">CBS 125763</strain>
    </source>
</reference>
<sequence length="240" mass="25615">MVSTGGRRHAAYFPTSTGCRSGPWTGTPGVFDITAFEWVDRHDAAAAAYEDPDVVKRYYSESYKEPTWSDPRLATIFAFTPPAVSSTNGSTPSSGSDRSSYSSGGGNGGGDSSTATSSSSRARKSNAGATVGGVIGGVALRAVILGPCVIRIPQLFLCCVSRFLVRGSILRIVKQTAEDRLEDRLVESDVVTEVGNLSEKSKVGYVVHSVSQVHRMSGVCEYEERMGVRGPPFSAFKAWR</sequence>
<keyword evidence="3" id="KW-1185">Reference proteome</keyword>
<dbReference type="EMBL" id="LVYI01000015">
    <property type="protein sequence ID" value="OAP54079.1"/>
    <property type="molecule type" value="Genomic_DNA"/>
</dbReference>
<feature type="compositionally biased region" description="Low complexity" evidence="1">
    <location>
        <begin position="112"/>
        <end position="127"/>
    </location>
</feature>
<protein>
    <submittedName>
        <fullName evidence="2">Uncharacterized protein</fullName>
    </submittedName>
</protein>
<comment type="caution">
    <text evidence="2">The sequence shown here is derived from an EMBL/GenBank/DDBJ whole genome shotgun (WGS) entry which is preliminary data.</text>
</comment>
<organism evidence="2 3">
    <name type="scientific">Fonsecaea erecta</name>
    <dbReference type="NCBI Taxonomy" id="1367422"/>
    <lineage>
        <taxon>Eukaryota</taxon>
        <taxon>Fungi</taxon>
        <taxon>Dikarya</taxon>
        <taxon>Ascomycota</taxon>
        <taxon>Pezizomycotina</taxon>
        <taxon>Eurotiomycetes</taxon>
        <taxon>Chaetothyriomycetidae</taxon>
        <taxon>Chaetothyriales</taxon>
        <taxon>Herpotrichiellaceae</taxon>
        <taxon>Fonsecaea</taxon>
    </lineage>
</organism>